<comment type="caution">
    <text evidence="2">The sequence shown here is derived from an EMBL/GenBank/DDBJ whole genome shotgun (WGS) entry which is preliminary data.</text>
</comment>
<gene>
    <name evidence="2" type="ORF">GRI65_07105</name>
</gene>
<accession>A0A845B9F0</accession>
<feature type="region of interest" description="Disordered" evidence="1">
    <location>
        <begin position="1"/>
        <end position="71"/>
    </location>
</feature>
<name>A0A845B9F0_9SPHN</name>
<organism evidence="2 3">
    <name type="scientific">Allopontixanthobacter sediminis</name>
    <dbReference type="NCBI Taxonomy" id="1689985"/>
    <lineage>
        <taxon>Bacteria</taxon>
        <taxon>Pseudomonadati</taxon>
        <taxon>Pseudomonadota</taxon>
        <taxon>Alphaproteobacteria</taxon>
        <taxon>Sphingomonadales</taxon>
        <taxon>Erythrobacteraceae</taxon>
        <taxon>Allopontixanthobacter</taxon>
    </lineage>
</organism>
<evidence type="ECO:0000313" key="2">
    <source>
        <dbReference type="EMBL" id="MXP44219.1"/>
    </source>
</evidence>
<dbReference type="EMBL" id="WTYL01000002">
    <property type="protein sequence ID" value="MXP44219.1"/>
    <property type="molecule type" value="Genomic_DNA"/>
</dbReference>
<dbReference type="OrthoDB" id="7410755at2"/>
<dbReference type="Proteomes" id="UP000431922">
    <property type="component" value="Unassembled WGS sequence"/>
</dbReference>
<proteinExistence type="predicted"/>
<feature type="compositionally biased region" description="Basic and acidic residues" evidence="1">
    <location>
        <begin position="60"/>
        <end position="71"/>
    </location>
</feature>
<sequence>MGKYEPDDSRDVTLNPNTAPGEPPRTGPREGETRRPPADKGPDEKDKAPRDGTQTGYGNSRDEQGRTEQDQ</sequence>
<dbReference type="AlphaFoldDB" id="A0A845B9F0"/>
<protein>
    <submittedName>
        <fullName evidence="2">Uncharacterized protein</fullName>
    </submittedName>
</protein>
<reference evidence="2 3" key="1">
    <citation type="submission" date="2019-12" db="EMBL/GenBank/DDBJ databases">
        <title>Genomic-based taxomic classification of the family Erythrobacteraceae.</title>
        <authorList>
            <person name="Xu L."/>
        </authorList>
    </citation>
    <scope>NUCLEOTIDE SEQUENCE [LARGE SCALE GENOMIC DNA]</scope>
    <source>
        <strain evidence="2 3">KCTC 42453</strain>
    </source>
</reference>
<feature type="compositionally biased region" description="Basic and acidic residues" evidence="1">
    <location>
        <begin position="1"/>
        <end position="11"/>
    </location>
</feature>
<feature type="compositionally biased region" description="Basic and acidic residues" evidence="1">
    <location>
        <begin position="27"/>
        <end position="50"/>
    </location>
</feature>
<evidence type="ECO:0000313" key="3">
    <source>
        <dbReference type="Proteomes" id="UP000431922"/>
    </source>
</evidence>
<dbReference type="RefSeq" id="WP_160755841.1">
    <property type="nucleotide sequence ID" value="NZ_WTYL01000002.1"/>
</dbReference>
<keyword evidence="3" id="KW-1185">Reference proteome</keyword>
<evidence type="ECO:0000256" key="1">
    <source>
        <dbReference type="SAM" id="MobiDB-lite"/>
    </source>
</evidence>